<protein>
    <submittedName>
        <fullName evidence="1">Uncharacterized protein</fullName>
    </submittedName>
</protein>
<evidence type="ECO:0000313" key="2">
    <source>
        <dbReference type="Proteomes" id="UP000254939"/>
    </source>
</evidence>
<proteinExistence type="predicted"/>
<gene>
    <name evidence="1" type="ORF">B5K06_32405</name>
</gene>
<reference evidence="1 2" key="1">
    <citation type="submission" date="2017-03" db="EMBL/GenBank/DDBJ databases">
        <title>Genome analysis of Rhizobial strains effectives or ineffectives for nitrogen fixation isolated from bean seeds.</title>
        <authorList>
            <person name="Peralta H."/>
            <person name="Aguilar-Vera A."/>
            <person name="Mora Y."/>
            <person name="Vargas-Lagunas C."/>
            <person name="Girard L."/>
            <person name="Mora J."/>
        </authorList>
    </citation>
    <scope>NUCLEOTIDE SEQUENCE [LARGE SCALE GENOMIC DNA]</scope>
    <source>
        <strain evidence="1 2">CCGM3</strain>
    </source>
</reference>
<dbReference type="AlphaFoldDB" id="A0A370KEH0"/>
<dbReference type="EMBL" id="NAAC01000048">
    <property type="protein sequence ID" value="RDJ02299.1"/>
    <property type="molecule type" value="Genomic_DNA"/>
</dbReference>
<accession>A0A370KEH0</accession>
<dbReference type="Proteomes" id="UP000254939">
    <property type="component" value="Unassembled WGS sequence"/>
</dbReference>
<organism evidence="1 2">
    <name type="scientific">Rhizobium grahamii</name>
    <dbReference type="NCBI Taxonomy" id="1120045"/>
    <lineage>
        <taxon>Bacteria</taxon>
        <taxon>Pseudomonadati</taxon>
        <taxon>Pseudomonadota</taxon>
        <taxon>Alphaproteobacteria</taxon>
        <taxon>Hyphomicrobiales</taxon>
        <taxon>Rhizobiaceae</taxon>
        <taxon>Rhizobium/Agrobacterium group</taxon>
        <taxon>Rhizobium</taxon>
    </lineage>
</organism>
<comment type="caution">
    <text evidence="1">The sequence shown here is derived from an EMBL/GenBank/DDBJ whole genome shotgun (WGS) entry which is preliminary data.</text>
</comment>
<evidence type="ECO:0000313" key="1">
    <source>
        <dbReference type="EMBL" id="RDJ02299.1"/>
    </source>
</evidence>
<name>A0A370KEH0_9HYPH</name>
<sequence>MQIAGGYCQCQNPPAEIAEPVTALATSEIKNAISFAIEVVDTQPLTSAVGMPCRFWGVEIEVIWK</sequence>